<dbReference type="EMBL" id="BAAAZR010000001">
    <property type="protein sequence ID" value="GAA3787458.1"/>
    <property type="molecule type" value="Genomic_DNA"/>
</dbReference>
<feature type="region of interest" description="Disordered" evidence="1">
    <location>
        <begin position="43"/>
        <end position="66"/>
    </location>
</feature>
<evidence type="ECO:0000313" key="2">
    <source>
        <dbReference type="EMBL" id="GAA3787458.1"/>
    </source>
</evidence>
<evidence type="ECO:0000313" key="3">
    <source>
        <dbReference type="Proteomes" id="UP001500888"/>
    </source>
</evidence>
<evidence type="ECO:0000256" key="1">
    <source>
        <dbReference type="SAM" id="MobiDB-lite"/>
    </source>
</evidence>
<protein>
    <submittedName>
        <fullName evidence="2">Uncharacterized protein</fullName>
    </submittedName>
</protein>
<accession>A0ABP7H7V5</accession>
<name>A0ABP7H7V5_9ACTN</name>
<dbReference type="Proteomes" id="UP001500888">
    <property type="component" value="Unassembled WGS sequence"/>
</dbReference>
<reference evidence="3" key="1">
    <citation type="journal article" date="2019" name="Int. J. Syst. Evol. Microbiol.">
        <title>The Global Catalogue of Microorganisms (GCM) 10K type strain sequencing project: providing services to taxonomists for standard genome sequencing and annotation.</title>
        <authorList>
            <consortium name="The Broad Institute Genomics Platform"/>
            <consortium name="The Broad Institute Genome Sequencing Center for Infectious Disease"/>
            <person name="Wu L."/>
            <person name="Ma J."/>
        </authorList>
    </citation>
    <scope>NUCLEOTIDE SEQUENCE [LARGE SCALE GENOMIC DNA]</scope>
    <source>
        <strain evidence="3">JCM 16908</strain>
    </source>
</reference>
<sequence>MPLLSSMPYAAMGTGSVRSEAADAGPTGTAAVALRAIATATAADARNRGKRKRGIEPPYRGPPSHVMIHVNADEPVWRSAEFEVTDGCLALYAARELTPYLCRSTSTRLHDRPTAPQAAALRETLAAARN</sequence>
<proteinExistence type="predicted"/>
<organism evidence="2 3">
    <name type="scientific">Sphaerisporangium flaviroseum</name>
    <dbReference type="NCBI Taxonomy" id="509199"/>
    <lineage>
        <taxon>Bacteria</taxon>
        <taxon>Bacillati</taxon>
        <taxon>Actinomycetota</taxon>
        <taxon>Actinomycetes</taxon>
        <taxon>Streptosporangiales</taxon>
        <taxon>Streptosporangiaceae</taxon>
        <taxon>Sphaerisporangium</taxon>
    </lineage>
</organism>
<comment type="caution">
    <text evidence="2">The sequence shown here is derived from an EMBL/GenBank/DDBJ whole genome shotgun (WGS) entry which is preliminary data.</text>
</comment>
<keyword evidence="3" id="KW-1185">Reference proteome</keyword>
<gene>
    <name evidence="2" type="ORF">GCM10022226_02190</name>
</gene>